<feature type="domain" description="HTH asnC-type" evidence="4">
    <location>
        <begin position="7"/>
        <end position="70"/>
    </location>
</feature>
<dbReference type="PANTHER" id="PTHR30154:SF34">
    <property type="entry name" value="TRANSCRIPTIONAL REGULATOR AZLB"/>
    <property type="match status" value="1"/>
</dbReference>
<dbReference type="InterPro" id="IPR019885">
    <property type="entry name" value="Tscrpt_reg_HTH_AsnC-type_CS"/>
</dbReference>
<dbReference type="PROSITE" id="PS50956">
    <property type="entry name" value="HTH_ASNC_2"/>
    <property type="match status" value="1"/>
</dbReference>
<dbReference type="PANTHER" id="PTHR30154">
    <property type="entry name" value="LEUCINE-RESPONSIVE REGULATORY PROTEIN"/>
    <property type="match status" value="1"/>
</dbReference>
<keyword evidence="1" id="KW-0805">Transcription regulation</keyword>
<name>A0ABT0S437_9SPHN</name>
<comment type="caution">
    <text evidence="5">The sequence shown here is derived from an EMBL/GenBank/DDBJ whole genome shotgun (WGS) entry which is preliminary data.</text>
</comment>
<dbReference type="SUPFAM" id="SSF54909">
    <property type="entry name" value="Dimeric alpha+beta barrel"/>
    <property type="match status" value="1"/>
</dbReference>
<gene>
    <name evidence="5" type="ORF">LZ538_10085</name>
</gene>
<keyword evidence="6" id="KW-1185">Reference proteome</keyword>
<dbReference type="Gene3D" id="1.10.10.10">
    <property type="entry name" value="Winged helix-like DNA-binding domain superfamily/Winged helix DNA-binding domain"/>
    <property type="match status" value="1"/>
</dbReference>
<dbReference type="Proteomes" id="UP001165342">
    <property type="component" value="Unassembled WGS sequence"/>
</dbReference>
<reference evidence="5" key="1">
    <citation type="submission" date="2022-05" db="EMBL/GenBank/DDBJ databases">
        <authorList>
            <person name="Jo J.-H."/>
            <person name="Im W.-T."/>
        </authorList>
    </citation>
    <scope>NUCLEOTIDE SEQUENCE</scope>
    <source>
        <strain evidence="5">SE220</strain>
    </source>
</reference>
<keyword evidence="3" id="KW-0804">Transcription</keyword>
<dbReference type="InterPro" id="IPR019887">
    <property type="entry name" value="Tscrpt_reg_AsnC/Lrp_C"/>
</dbReference>
<evidence type="ECO:0000256" key="1">
    <source>
        <dbReference type="ARBA" id="ARBA00023015"/>
    </source>
</evidence>
<dbReference type="Gene3D" id="3.30.70.920">
    <property type="match status" value="1"/>
</dbReference>
<dbReference type="InterPro" id="IPR011008">
    <property type="entry name" value="Dimeric_a/b-barrel"/>
</dbReference>
<dbReference type="Pfam" id="PF13412">
    <property type="entry name" value="HTH_24"/>
    <property type="match status" value="1"/>
</dbReference>
<evidence type="ECO:0000256" key="2">
    <source>
        <dbReference type="ARBA" id="ARBA00023125"/>
    </source>
</evidence>
<evidence type="ECO:0000313" key="5">
    <source>
        <dbReference type="EMBL" id="MCL6730399.1"/>
    </source>
</evidence>
<dbReference type="CDD" id="cd00090">
    <property type="entry name" value="HTH_ARSR"/>
    <property type="match status" value="1"/>
</dbReference>
<dbReference type="InterPro" id="IPR036388">
    <property type="entry name" value="WH-like_DNA-bd_sf"/>
</dbReference>
<dbReference type="PRINTS" id="PR00033">
    <property type="entry name" value="HTHASNC"/>
</dbReference>
<organism evidence="5 6">
    <name type="scientific">Sphingomonas hankyongi</name>
    <dbReference type="NCBI Taxonomy" id="2908209"/>
    <lineage>
        <taxon>Bacteria</taxon>
        <taxon>Pseudomonadati</taxon>
        <taxon>Pseudomonadota</taxon>
        <taxon>Alphaproteobacteria</taxon>
        <taxon>Sphingomonadales</taxon>
        <taxon>Sphingomonadaceae</taxon>
        <taxon>Sphingomonas</taxon>
    </lineage>
</organism>
<dbReference type="SMART" id="SM00344">
    <property type="entry name" value="HTH_ASNC"/>
    <property type="match status" value="1"/>
</dbReference>
<keyword evidence="2" id="KW-0238">DNA-binding</keyword>
<dbReference type="Pfam" id="PF01037">
    <property type="entry name" value="AsnC_trans_reg"/>
    <property type="match status" value="1"/>
</dbReference>
<protein>
    <submittedName>
        <fullName evidence="5">Lrp/AsnC family transcriptional regulator</fullName>
    </submittedName>
</protein>
<evidence type="ECO:0000313" key="6">
    <source>
        <dbReference type="Proteomes" id="UP001165342"/>
    </source>
</evidence>
<dbReference type="InterPro" id="IPR019888">
    <property type="entry name" value="Tscrpt_reg_AsnC-like"/>
</dbReference>
<dbReference type="InterPro" id="IPR036390">
    <property type="entry name" value="WH_DNA-bd_sf"/>
</dbReference>
<dbReference type="EMBL" id="JAMGBE010000003">
    <property type="protein sequence ID" value="MCL6730399.1"/>
    <property type="molecule type" value="Genomic_DNA"/>
</dbReference>
<evidence type="ECO:0000259" key="4">
    <source>
        <dbReference type="PROSITE" id="PS50956"/>
    </source>
</evidence>
<accession>A0ABT0S437</accession>
<dbReference type="PROSITE" id="PS00519">
    <property type="entry name" value="HTH_ASNC_1"/>
    <property type="match status" value="1"/>
</dbReference>
<evidence type="ECO:0000256" key="3">
    <source>
        <dbReference type="ARBA" id="ARBA00023163"/>
    </source>
</evidence>
<dbReference type="InterPro" id="IPR000485">
    <property type="entry name" value="AsnC-type_HTH_dom"/>
</dbReference>
<proteinExistence type="predicted"/>
<dbReference type="InterPro" id="IPR011991">
    <property type="entry name" value="ArsR-like_HTH"/>
</dbReference>
<dbReference type="SUPFAM" id="SSF46785">
    <property type="entry name" value="Winged helix' DNA-binding domain"/>
    <property type="match status" value="1"/>
</dbReference>
<dbReference type="RefSeq" id="WP_249831885.1">
    <property type="nucleotide sequence ID" value="NZ_JAMGBE010000003.1"/>
</dbReference>
<sequence length="179" mass="19810">MAADNNLDRIDRRILAALQADGRLTNQALSEQVALSPSACLARVRRLEESGVIRGYHARVDPFALNVGLVLYAEVTLKGHSPNDLGGFELLIQDIPAVVEASHMTGNYDYLLKVVVADMREWTMLAEHMTSAGVGIDRINTHVMMNKPKFFVRIPCREQMSGASLMSEMGRKETPASRE</sequence>